<keyword evidence="7 16" id="KW-0732">Signal</keyword>
<evidence type="ECO:0000313" key="18">
    <source>
        <dbReference type="EMBL" id="MBC8611712.1"/>
    </source>
</evidence>
<dbReference type="GO" id="GO:0071555">
    <property type="term" value="P:cell wall organization"/>
    <property type="evidence" value="ECO:0007669"/>
    <property type="project" value="UniProtKB-KW"/>
</dbReference>
<protein>
    <recommendedName>
        <fullName evidence="4">serine-type D-Ala-D-Ala carboxypeptidase</fullName>
        <ecNumber evidence="4">3.4.16.4</ecNumber>
    </recommendedName>
</protein>
<comment type="caution">
    <text evidence="18">The sequence shown here is derived from an EMBL/GenBank/DDBJ whole genome shotgun (WGS) entry which is preliminary data.</text>
</comment>
<dbReference type="PRINTS" id="PR00725">
    <property type="entry name" value="DADACBPTASE1"/>
</dbReference>
<dbReference type="SMART" id="SM00936">
    <property type="entry name" value="PBP5_C"/>
    <property type="match status" value="1"/>
</dbReference>
<dbReference type="InterPro" id="IPR001967">
    <property type="entry name" value="Peptidase_S11_N"/>
</dbReference>
<evidence type="ECO:0000256" key="14">
    <source>
        <dbReference type="PIRSR" id="PIRSR618044-2"/>
    </source>
</evidence>
<dbReference type="InterPro" id="IPR015956">
    <property type="entry name" value="Peniciliin-bd_prot_C_sf"/>
</dbReference>
<dbReference type="PANTHER" id="PTHR21581:SF33">
    <property type="entry name" value="D-ALANYL-D-ALANINE CARBOXYPEPTIDASE DACB"/>
    <property type="match status" value="1"/>
</dbReference>
<keyword evidence="9" id="KW-0133">Cell shape</keyword>
<comment type="function">
    <text evidence="1">Removes C-terminal D-alanyl residues from sugar-peptide cell wall precursors.</text>
</comment>
<keyword evidence="10" id="KW-0573">Peptidoglycan synthesis</keyword>
<keyword evidence="5 18" id="KW-0121">Carboxypeptidase</keyword>
<feature type="signal peptide" evidence="16">
    <location>
        <begin position="1"/>
        <end position="22"/>
    </location>
</feature>
<dbReference type="InterPro" id="IPR018044">
    <property type="entry name" value="Peptidase_S11"/>
</dbReference>
<reference evidence="18" key="1">
    <citation type="submission" date="2020-08" db="EMBL/GenBank/DDBJ databases">
        <title>Genome public.</title>
        <authorList>
            <person name="Liu C."/>
            <person name="Sun Q."/>
        </authorList>
    </citation>
    <scope>NUCLEOTIDE SEQUENCE</scope>
    <source>
        <strain evidence="18">NSJ-15</strain>
    </source>
</reference>
<dbReference type="GO" id="GO:0009002">
    <property type="term" value="F:serine-type D-Ala-D-Ala carboxypeptidase activity"/>
    <property type="evidence" value="ECO:0007669"/>
    <property type="project" value="UniProtKB-EC"/>
</dbReference>
<dbReference type="InterPro" id="IPR012338">
    <property type="entry name" value="Beta-lactam/transpept-like"/>
</dbReference>
<dbReference type="OrthoDB" id="9791132at2"/>
<dbReference type="GO" id="GO:0006508">
    <property type="term" value="P:proteolysis"/>
    <property type="evidence" value="ECO:0007669"/>
    <property type="project" value="UniProtKB-KW"/>
</dbReference>
<dbReference type="SUPFAM" id="SSF56601">
    <property type="entry name" value="beta-lactamase/transpeptidase-like"/>
    <property type="match status" value="1"/>
</dbReference>
<dbReference type="Proteomes" id="UP000632659">
    <property type="component" value="Unassembled WGS sequence"/>
</dbReference>
<dbReference type="GO" id="GO:0008360">
    <property type="term" value="P:regulation of cell shape"/>
    <property type="evidence" value="ECO:0007669"/>
    <property type="project" value="UniProtKB-KW"/>
</dbReference>
<sequence>MKKLIKKACLFCMALGIGLAGSVPVVSARSADVYAQSAKAFVLMEAQSGTIILSGNEDVRLPMASTTKIMTALITLEQPELDTYFTVDPEAIRVEGSSMGLTEGDQVSLYALAGGMLLSSGNDAANSAAVRISGSIPEFAELMNQRAEEIGMENTHFVTPSGLHDEEHYSTAYDMALLAKTALENDRFRELCSSPKAKLNFGSPPFDRWLSNHNRLLSYYDGCIGVKTGFTKKAGRCLVSAAERDGVTLICVTLDDPNDWVDHANLFDYGFSLVQETVLKPDTTELAGNVVGGMADEFRVSAPKDAVVHTVGKPGDITEQILMKPFYYAPVQAGEVVGTVRYLSGDKVLAEVPLTVGEDVEQKITEVEKSFSDRIREWFESLLGKST</sequence>
<feature type="active site" description="Proton acceptor" evidence="13">
    <location>
        <position position="68"/>
    </location>
</feature>
<dbReference type="EC" id="3.4.16.4" evidence="4"/>
<evidence type="ECO:0000313" key="19">
    <source>
        <dbReference type="Proteomes" id="UP000632659"/>
    </source>
</evidence>
<evidence type="ECO:0000256" key="9">
    <source>
        <dbReference type="ARBA" id="ARBA00022960"/>
    </source>
</evidence>
<proteinExistence type="inferred from homology"/>
<dbReference type="SUPFAM" id="SSF69189">
    <property type="entry name" value="Penicillin-binding protein associated domain"/>
    <property type="match status" value="1"/>
</dbReference>
<evidence type="ECO:0000259" key="17">
    <source>
        <dbReference type="SMART" id="SM00936"/>
    </source>
</evidence>
<dbReference type="InterPro" id="IPR012907">
    <property type="entry name" value="Peptidase_S11_C"/>
</dbReference>
<evidence type="ECO:0000256" key="10">
    <source>
        <dbReference type="ARBA" id="ARBA00022984"/>
    </source>
</evidence>
<evidence type="ECO:0000256" key="15">
    <source>
        <dbReference type="RuleBase" id="RU004016"/>
    </source>
</evidence>
<feature type="binding site" evidence="14">
    <location>
        <position position="227"/>
    </location>
    <ligand>
        <name>substrate</name>
    </ligand>
</feature>
<dbReference type="InterPro" id="IPR037167">
    <property type="entry name" value="Peptidase_S11_C_sf"/>
</dbReference>
<feature type="active site" evidence="13">
    <location>
        <position position="120"/>
    </location>
</feature>
<dbReference type="Gene3D" id="2.60.410.10">
    <property type="entry name" value="D-Ala-D-Ala carboxypeptidase, C-terminal domain"/>
    <property type="match status" value="1"/>
</dbReference>
<gene>
    <name evidence="18" type="ORF">H8702_11485</name>
</gene>
<evidence type="ECO:0000256" key="2">
    <source>
        <dbReference type="ARBA" id="ARBA00004752"/>
    </source>
</evidence>
<comment type="catalytic activity">
    <reaction evidence="12">
        <text>Preferential cleavage: (Ac)2-L-Lys-D-Ala-|-D-Ala. Also transpeptidation of peptidyl-alanyl moieties that are N-acyl substituents of D-alanine.</text>
        <dbReference type="EC" id="3.4.16.4"/>
    </reaction>
</comment>
<comment type="pathway">
    <text evidence="2">Cell wall biogenesis; peptidoglycan biosynthesis.</text>
</comment>
<keyword evidence="8" id="KW-0378">Hydrolase</keyword>
<feature type="domain" description="Peptidase S11 D-Ala-D-Ala carboxypeptidase A C-terminal" evidence="17">
    <location>
        <begin position="273"/>
        <end position="362"/>
    </location>
</feature>
<evidence type="ECO:0000256" key="12">
    <source>
        <dbReference type="ARBA" id="ARBA00034000"/>
    </source>
</evidence>
<dbReference type="AlphaFoldDB" id="A0A8J6U0P4"/>
<dbReference type="UniPathway" id="UPA00219"/>
<evidence type="ECO:0000256" key="13">
    <source>
        <dbReference type="PIRSR" id="PIRSR618044-1"/>
    </source>
</evidence>
<name>A0A8J6U0P4_9FIRM</name>
<keyword evidence="11" id="KW-0961">Cell wall biogenesis/degradation</keyword>
<evidence type="ECO:0000256" key="1">
    <source>
        <dbReference type="ARBA" id="ARBA00003217"/>
    </source>
</evidence>
<evidence type="ECO:0000256" key="6">
    <source>
        <dbReference type="ARBA" id="ARBA00022670"/>
    </source>
</evidence>
<dbReference type="Pfam" id="PF07943">
    <property type="entry name" value="PBP5_C"/>
    <property type="match status" value="1"/>
</dbReference>
<feature type="active site" description="Acyl-ester intermediate" evidence="13">
    <location>
        <position position="65"/>
    </location>
</feature>
<keyword evidence="19" id="KW-1185">Reference proteome</keyword>
<feature type="chain" id="PRO_5039094853" description="serine-type D-Ala-D-Ala carboxypeptidase" evidence="16">
    <location>
        <begin position="23"/>
        <end position="387"/>
    </location>
</feature>
<evidence type="ECO:0000256" key="16">
    <source>
        <dbReference type="SAM" id="SignalP"/>
    </source>
</evidence>
<evidence type="ECO:0000256" key="7">
    <source>
        <dbReference type="ARBA" id="ARBA00022729"/>
    </source>
</evidence>
<dbReference type="EMBL" id="JACRTL010000007">
    <property type="protein sequence ID" value="MBC8611712.1"/>
    <property type="molecule type" value="Genomic_DNA"/>
</dbReference>
<comment type="similarity">
    <text evidence="3 15">Belongs to the peptidase S11 family.</text>
</comment>
<keyword evidence="6" id="KW-0645">Protease</keyword>
<dbReference type="Pfam" id="PF00768">
    <property type="entry name" value="Peptidase_S11"/>
    <property type="match status" value="1"/>
</dbReference>
<dbReference type="GO" id="GO:0009252">
    <property type="term" value="P:peptidoglycan biosynthetic process"/>
    <property type="evidence" value="ECO:0007669"/>
    <property type="project" value="UniProtKB-UniPathway"/>
</dbReference>
<evidence type="ECO:0000256" key="8">
    <source>
        <dbReference type="ARBA" id="ARBA00022801"/>
    </source>
</evidence>
<accession>A0A8J6U0P4</accession>
<evidence type="ECO:0000256" key="3">
    <source>
        <dbReference type="ARBA" id="ARBA00007164"/>
    </source>
</evidence>
<evidence type="ECO:0000256" key="11">
    <source>
        <dbReference type="ARBA" id="ARBA00023316"/>
    </source>
</evidence>
<dbReference type="Gene3D" id="3.40.710.10">
    <property type="entry name" value="DD-peptidase/beta-lactamase superfamily"/>
    <property type="match status" value="1"/>
</dbReference>
<organism evidence="18 19">
    <name type="scientific">Massiliimalia timonensis</name>
    <dbReference type="NCBI Taxonomy" id="1987501"/>
    <lineage>
        <taxon>Bacteria</taxon>
        <taxon>Bacillati</taxon>
        <taxon>Bacillota</taxon>
        <taxon>Clostridia</taxon>
        <taxon>Eubacteriales</taxon>
        <taxon>Oscillospiraceae</taxon>
        <taxon>Massiliimalia</taxon>
    </lineage>
</organism>
<evidence type="ECO:0000256" key="4">
    <source>
        <dbReference type="ARBA" id="ARBA00012448"/>
    </source>
</evidence>
<evidence type="ECO:0000256" key="5">
    <source>
        <dbReference type="ARBA" id="ARBA00022645"/>
    </source>
</evidence>
<dbReference type="PANTHER" id="PTHR21581">
    <property type="entry name" value="D-ALANYL-D-ALANINE CARBOXYPEPTIDASE"/>
    <property type="match status" value="1"/>
</dbReference>